<proteinExistence type="predicted"/>
<evidence type="ECO:0000313" key="2">
    <source>
        <dbReference type="Proteomes" id="UP001229651"/>
    </source>
</evidence>
<dbReference type="Gene3D" id="3.30.530.20">
    <property type="match status" value="1"/>
</dbReference>
<dbReference type="RefSeq" id="WP_306992796.1">
    <property type="nucleotide sequence ID" value="NZ_JAUSUT010000001.1"/>
</dbReference>
<dbReference type="Pfam" id="PF10604">
    <property type="entry name" value="Polyketide_cyc2"/>
    <property type="match status" value="1"/>
</dbReference>
<name>A0ABU0EVV4_9PSEU</name>
<reference evidence="1 2" key="1">
    <citation type="submission" date="2023-07" db="EMBL/GenBank/DDBJ databases">
        <title>Sequencing the genomes of 1000 actinobacteria strains.</title>
        <authorList>
            <person name="Klenk H.-P."/>
        </authorList>
    </citation>
    <scope>NUCLEOTIDE SEQUENCE [LARGE SCALE GENOMIC DNA]</scope>
    <source>
        <strain evidence="1 2">DSM 45805</strain>
    </source>
</reference>
<dbReference type="InterPro" id="IPR023393">
    <property type="entry name" value="START-like_dom_sf"/>
</dbReference>
<dbReference type="SUPFAM" id="SSF55961">
    <property type="entry name" value="Bet v1-like"/>
    <property type="match status" value="1"/>
</dbReference>
<protein>
    <submittedName>
        <fullName evidence="1">Uncharacterized protein YndB with AHSA1/START domain</fullName>
    </submittedName>
</protein>
<sequence>MIVVSQRVPIPPERVFAVLADGWLYASWVVGAAHIRQVDSHWPQVGSRIHHSVGPWPLSVKDVSAVVEVEENKLLELEARMWPMGVAKIRLTLTPDSDGGTDVEMGEKLMRGPLSLLPAPVQGAVLAPRNTEALRRLADIAVHR</sequence>
<organism evidence="1 2">
    <name type="scientific">Amycolatopsis thermophila</name>
    <dbReference type="NCBI Taxonomy" id="206084"/>
    <lineage>
        <taxon>Bacteria</taxon>
        <taxon>Bacillati</taxon>
        <taxon>Actinomycetota</taxon>
        <taxon>Actinomycetes</taxon>
        <taxon>Pseudonocardiales</taxon>
        <taxon>Pseudonocardiaceae</taxon>
        <taxon>Amycolatopsis</taxon>
    </lineage>
</organism>
<dbReference type="Proteomes" id="UP001229651">
    <property type="component" value="Unassembled WGS sequence"/>
</dbReference>
<dbReference type="CDD" id="cd07812">
    <property type="entry name" value="SRPBCC"/>
    <property type="match status" value="1"/>
</dbReference>
<accession>A0ABU0EVV4</accession>
<dbReference type="EMBL" id="JAUSUT010000001">
    <property type="protein sequence ID" value="MDQ0379456.1"/>
    <property type="molecule type" value="Genomic_DNA"/>
</dbReference>
<keyword evidence="2" id="KW-1185">Reference proteome</keyword>
<gene>
    <name evidence="1" type="ORF">FB470_003450</name>
</gene>
<dbReference type="InterPro" id="IPR019587">
    <property type="entry name" value="Polyketide_cyclase/dehydratase"/>
</dbReference>
<comment type="caution">
    <text evidence="1">The sequence shown here is derived from an EMBL/GenBank/DDBJ whole genome shotgun (WGS) entry which is preliminary data.</text>
</comment>
<evidence type="ECO:0000313" key="1">
    <source>
        <dbReference type="EMBL" id="MDQ0379456.1"/>
    </source>
</evidence>